<comment type="caution">
    <text evidence="2">The sequence shown here is derived from an EMBL/GenBank/DDBJ whole genome shotgun (WGS) entry which is preliminary data.</text>
</comment>
<reference evidence="2 3" key="1">
    <citation type="submission" date="2018-08" db="EMBL/GenBank/DDBJ databases">
        <title>Draft genome of the lignicolous fungus Coniochaeta pulveracea.</title>
        <authorList>
            <person name="Borstlap C.J."/>
            <person name="De Witt R.N."/>
            <person name="Botha A."/>
            <person name="Volschenk H."/>
        </authorList>
    </citation>
    <scope>NUCLEOTIDE SEQUENCE [LARGE SCALE GENOMIC DNA]</scope>
    <source>
        <strain evidence="2 3">CAB683</strain>
    </source>
</reference>
<evidence type="ECO:0000256" key="1">
    <source>
        <dbReference type="SAM" id="MobiDB-lite"/>
    </source>
</evidence>
<gene>
    <name evidence="2" type="ORF">DL546_007112</name>
</gene>
<evidence type="ECO:0000313" key="3">
    <source>
        <dbReference type="Proteomes" id="UP000275385"/>
    </source>
</evidence>
<protein>
    <submittedName>
        <fullName evidence="2">Uncharacterized protein</fullName>
    </submittedName>
</protein>
<sequence length="182" mass="20138">MLSFHLSSITCHVVQTRVQSHQNKQHASCTCCCSPLAAHCPLPSHNQSLMYQIFRLLLHFVYPTRRTDHHCDFTNPRRLPPSRAMSEVARSSMGNRIMSYRMLLIQTHSISASSSEPGQHIKALAPVGLVALVDAFLLVASGLAREPAGDEDDAKADSENGKNQTNDAKDAELICWWRESGG</sequence>
<evidence type="ECO:0000313" key="2">
    <source>
        <dbReference type="EMBL" id="RKU44873.1"/>
    </source>
</evidence>
<accession>A0A420YAG2</accession>
<feature type="region of interest" description="Disordered" evidence="1">
    <location>
        <begin position="147"/>
        <end position="172"/>
    </location>
</feature>
<dbReference type="AlphaFoldDB" id="A0A420YAG2"/>
<proteinExistence type="predicted"/>
<dbReference type="Proteomes" id="UP000275385">
    <property type="component" value="Unassembled WGS sequence"/>
</dbReference>
<organism evidence="2 3">
    <name type="scientific">Coniochaeta pulveracea</name>
    <dbReference type="NCBI Taxonomy" id="177199"/>
    <lineage>
        <taxon>Eukaryota</taxon>
        <taxon>Fungi</taxon>
        <taxon>Dikarya</taxon>
        <taxon>Ascomycota</taxon>
        <taxon>Pezizomycotina</taxon>
        <taxon>Sordariomycetes</taxon>
        <taxon>Sordariomycetidae</taxon>
        <taxon>Coniochaetales</taxon>
        <taxon>Coniochaetaceae</taxon>
        <taxon>Coniochaeta</taxon>
    </lineage>
</organism>
<dbReference type="EMBL" id="QVQW01000026">
    <property type="protein sequence ID" value="RKU44873.1"/>
    <property type="molecule type" value="Genomic_DNA"/>
</dbReference>
<name>A0A420YAG2_9PEZI</name>
<keyword evidence="3" id="KW-1185">Reference proteome</keyword>